<feature type="signal peptide" evidence="1">
    <location>
        <begin position="1"/>
        <end position="36"/>
    </location>
</feature>
<evidence type="ECO:0000256" key="1">
    <source>
        <dbReference type="SAM" id="SignalP"/>
    </source>
</evidence>
<keyword evidence="1" id="KW-0732">Signal</keyword>
<evidence type="ECO:0000313" key="2">
    <source>
        <dbReference type="EMBL" id="MBW62208.1"/>
    </source>
</evidence>
<reference evidence="2" key="1">
    <citation type="submission" date="2018-01" db="EMBL/GenBank/DDBJ databases">
        <title>An insight into the sialome of Amazonian anophelines.</title>
        <authorList>
            <person name="Ribeiro J.M."/>
            <person name="Scarpassa V."/>
            <person name="Calvo E."/>
        </authorList>
    </citation>
    <scope>NUCLEOTIDE SEQUENCE</scope>
    <source>
        <tissue evidence="2">Salivary glands</tissue>
    </source>
</reference>
<protein>
    <submittedName>
        <fullName evidence="2">Putative secreted protein</fullName>
    </submittedName>
</protein>
<feature type="chain" id="PRO_5014766428" evidence="1">
    <location>
        <begin position="37"/>
        <end position="88"/>
    </location>
</feature>
<sequence>MKPCTRWGWTLRSWRSWKRMPVWVTAVWVASPPVSSTRWPRSECRLMATVFATSTVFSRKRSATGSRLRNRTIGCVMATRGRRLAPST</sequence>
<dbReference type="EMBL" id="GGFJ01013067">
    <property type="protein sequence ID" value="MBW62208.1"/>
    <property type="molecule type" value="Transcribed_RNA"/>
</dbReference>
<accession>A0A2M4CB82</accession>
<organism evidence="2">
    <name type="scientific">Anopheles marajoara</name>
    <dbReference type="NCBI Taxonomy" id="58244"/>
    <lineage>
        <taxon>Eukaryota</taxon>
        <taxon>Metazoa</taxon>
        <taxon>Ecdysozoa</taxon>
        <taxon>Arthropoda</taxon>
        <taxon>Hexapoda</taxon>
        <taxon>Insecta</taxon>
        <taxon>Pterygota</taxon>
        <taxon>Neoptera</taxon>
        <taxon>Endopterygota</taxon>
        <taxon>Diptera</taxon>
        <taxon>Nematocera</taxon>
        <taxon>Culicoidea</taxon>
        <taxon>Culicidae</taxon>
        <taxon>Anophelinae</taxon>
        <taxon>Anopheles</taxon>
    </lineage>
</organism>
<proteinExistence type="predicted"/>
<dbReference type="AlphaFoldDB" id="A0A2M4CB82"/>
<name>A0A2M4CB82_9DIPT</name>